<feature type="compositionally biased region" description="Polar residues" evidence="1">
    <location>
        <begin position="1"/>
        <end position="14"/>
    </location>
</feature>
<organism evidence="2 3">
    <name type="scientific">Trichoplax adhaerens</name>
    <name type="common">Trichoplax reptans</name>
    <dbReference type="NCBI Taxonomy" id="10228"/>
    <lineage>
        <taxon>Eukaryota</taxon>
        <taxon>Metazoa</taxon>
        <taxon>Placozoa</taxon>
        <taxon>Uniplacotomia</taxon>
        <taxon>Trichoplacea</taxon>
        <taxon>Trichoplacidae</taxon>
        <taxon>Trichoplax</taxon>
    </lineage>
</organism>
<evidence type="ECO:0000256" key="1">
    <source>
        <dbReference type="SAM" id="MobiDB-lite"/>
    </source>
</evidence>
<name>B3RLH0_TRIAD</name>
<protein>
    <submittedName>
        <fullName evidence="2">Uncharacterized protein</fullName>
    </submittedName>
</protein>
<proteinExistence type="predicted"/>
<dbReference type="CTD" id="6749953"/>
<keyword evidence="3" id="KW-1185">Reference proteome</keyword>
<dbReference type="GeneID" id="6749953"/>
<dbReference type="Proteomes" id="UP000009022">
    <property type="component" value="Unassembled WGS sequence"/>
</dbReference>
<sequence length="222" mass="24529">MQTRITPLTSNLANGQARKRRHSDENEFPCGSMVNYRPNLGMPYHPLDVTETSMMPSAGNQLRRDYSAFNDCVDQYPLYSNDRGMNLPRDMILNPLGTSTRMYPNISFGPTSGNTGGGINPSTSNSLFFLNNSTSKVANEINADQTNNHNGNNHVNLTNSIHRLPPPPYPLGNTNLTTTHGIHNISTKTAGHDHVKSASEYNGINDIGRNMDHRGSEMNNTR</sequence>
<dbReference type="InParanoid" id="B3RLH0"/>
<feature type="region of interest" description="Disordered" evidence="1">
    <location>
        <begin position="202"/>
        <end position="222"/>
    </location>
</feature>
<dbReference type="EMBL" id="DS985241">
    <property type="protein sequence ID" value="EDV28771.1"/>
    <property type="molecule type" value="Genomic_DNA"/>
</dbReference>
<dbReference type="AlphaFoldDB" id="B3RLH0"/>
<dbReference type="RefSeq" id="XP_002107973.1">
    <property type="nucleotide sequence ID" value="XM_002107937.1"/>
</dbReference>
<feature type="region of interest" description="Disordered" evidence="1">
    <location>
        <begin position="1"/>
        <end position="28"/>
    </location>
</feature>
<dbReference type="KEGG" id="tad:TRIADDRAFT_51997"/>
<dbReference type="HOGENOM" id="CLU_1246785_0_0_1"/>
<evidence type="ECO:0000313" key="3">
    <source>
        <dbReference type="Proteomes" id="UP000009022"/>
    </source>
</evidence>
<evidence type="ECO:0000313" key="2">
    <source>
        <dbReference type="EMBL" id="EDV28771.1"/>
    </source>
</evidence>
<reference evidence="2 3" key="1">
    <citation type="journal article" date="2008" name="Nature">
        <title>The Trichoplax genome and the nature of placozoans.</title>
        <authorList>
            <person name="Srivastava M."/>
            <person name="Begovic E."/>
            <person name="Chapman J."/>
            <person name="Putnam N.H."/>
            <person name="Hellsten U."/>
            <person name="Kawashima T."/>
            <person name="Kuo A."/>
            <person name="Mitros T."/>
            <person name="Salamov A."/>
            <person name="Carpenter M.L."/>
            <person name="Signorovitch A.Y."/>
            <person name="Moreno M.A."/>
            <person name="Kamm K."/>
            <person name="Grimwood J."/>
            <person name="Schmutz J."/>
            <person name="Shapiro H."/>
            <person name="Grigoriev I.V."/>
            <person name="Buss L.W."/>
            <person name="Schierwater B."/>
            <person name="Dellaporta S.L."/>
            <person name="Rokhsar D.S."/>
        </authorList>
    </citation>
    <scope>NUCLEOTIDE SEQUENCE [LARGE SCALE GENOMIC DNA]</scope>
    <source>
        <strain evidence="2 3">Grell-BS-1999</strain>
    </source>
</reference>
<gene>
    <name evidence="2" type="ORF">TRIADDRAFT_51997</name>
</gene>
<accession>B3RLH0</accession>